<evidence type="ECO:0000313" key="4">
    <source>
        <dbReference type="Proteomes" id="UP001301735"/>
    </source>
</evidence>
<evidence type="ECO:0000313" key="3">
    <source>
        <dbReference type="EMBL" id="KAK2630877.1"/>
    </source>
</evidence>
<dbReference type="AlphaFoldDB" id="A0AAV9FYW5"/>
<name>A0AAV9FYW5_ELECO</name>
<evidence type="ECO:0000259" key="2">
    <source>
        <dbReference type="Pfam" id="PF24626"/>
    </source>
</evidence>
<dbReference type="InterPro" id="IPR056924">
    <property type="entry name" value="SH3_Tf2-1"/>
</dbReference>
<dbReference type="SUPFAM" id="SSF54160">
    <property type="entry name" value="Chromo domain-like"/>
    <property type="match status" value="1"/>
</dbReference>
<dbReference type="InterPro" id="IPR016197">
    <property type="entry name" value="Chromo-like_dom_sf"/>
</dbReference>
<comment type="caution">
    <text evidence="3">The sequence shown here is derived from an EMBL/GenBank/DDBJ whole genome shotgun (WGS) entry which is preliminary data.</text>
</comment>
<gene>
    <name evidence="3" type="ORF">QOZ80_UnG0719800</name>
</gene>
<sequence length="134" mass="14965">MKRQEDKHRYERVFAVLARIGAVAYKLQLPASSSLHPVFHVSQLKCVKGVRAVSQVLIKWSATPQSLATWEDEEALRQQFPCAPAWGQASLQKVGSVTTTPVAEAENKQEQAAEPCQTVRLHKPNKKYSGPEWA</sequence>
<dbReference type="Pfam" id="PF24626">
    <property type="entry name" value="SH3_Tf2-1"/>
    <property type="match status" value="1"/>
</dbReference>
<proteinExistence type="predicted"/>
<organism evidence="3 4">
    <name type="scientific">Eleusine coracana subsp. coracana</name>
    <dbReference type="NCBI Taxonomy" id="191504"/>
    <lineage>
        <taxon>Eukaryota</taxon>
        <taxon>Viridiplantae</taxon>
        <taxon>Streptophyta</taxon>
        <taxon>Embryophyta</taxon>
        <taxon>Tracheophyta</taxon>
        <taxon>Spermatophyta</taxon>
        <taxon>Magnoliopsida</taxon>
        <taxon>Liliopsida</taxon>
        <taxon>Poales</taxon>
        <taxon>Poaceae</taxon>
        <taxon>PACMAD clade</taxon>
        <taxon>Chloridoideae</taxon>
        <taxon>Cynodonteae</taxon>
        <taxon>Eleusininae</taxon>
        <taxon>Eleusine</taxon>
    </lineage>
</organism>
<accession>A0AAV9FYW5</accession>
<feature type="region of interest" description="Disordered" evidence="1">
    <location>
        <begin position="104"/>
        <end position="134"/>
    </location>
</feature>
<feature type="domain" description="Tf2-1-like SH3-like" evidence="2">
    <location>
        <begin position="8"/>
        <end position="46"/>
    </location>
</feature>
<keyword evidence="4" id="KW-1185">Reference proteome</keyword>
<dbReference type="Proteomes" id="UP001301735">
    <property type="component" value="Unassembled WGS sequence"/>
</dbReference>
<protein>
    <recommendedName>
        <fullName evidence="2">Tf2-1-like SH3-like domain-containing protein</fullName>
    </recommendedName>
</protein>
<reference evidence="3 4" key="1">
    <citation type="submission" date="2023-05" db="EMBL/GenBank/DDBJ databases">
        <title>WGS assembly of Eleusine coracana.</title>
        <authorList>
            <person name="Jenkins J."/>
            <person name="Schmutz J."/>
            <person name="Lux T."/>
            <person name="Plott C."/>
            <person name="Mayer K."/>
            <person name="Qi P."/>
            <person name="Devos K."/>
        </authorList>
    </citation>
    <scope>NUCLEOTIDE SEQUENCE [LARGE SCALE GENOMIC DNA]</scope>
    <source>
        <tissue evidence="3">Leaves</tissue>
    </source>
</reference>
<dbReference type="EMBL" id="MU847442">
    <property type="protein sequence ID" value="KAK2630877.1"/>
    <property type="molecule type" value="Genomic_DNA"/>
</dbReference>
<evidence type="ECO:0000256" key="1">
    <source>
        <dbReference type="SAM" id="MobiDB-lite"/>
    </source>
</evidence>